<keyword evidence="10 13" id="KW-0408">Iron</keyword>
<evidence type="ECO:0000256" key="10">
    <source>
        <dbReference type="ARBA" id="ARBA00023004"/>
    </source>
</evidence>
<accession>A0A3B4B786</accession>
<evidence type="ECO:0000256" key="15">
    <source>
        <dbReference type="SAM" id="Phobius"/>
    </source>
</evidence>
<feature type="binding site" description="axial binding residue" evidence="13">
    <location>
        <position position="442"/>
    </location>
    <ligand>
        <name>heme</name>
        <dbReference type="ChEBI" id="CHEBI:30413"/>
    </ligand>
    <ligandPart>
        <name>Fe</name>
        <dbReference type="ChEBI" id="CHEBI:18248"/>
    </ligandPart>
</feature>
<dbReference type="GO" id="GO:0016712">
    <property type="term" value="F:oxidoreductase activity, acting on paired donors, with incorporation or reduction of molecular oxygen, reduced flavin or flavoprotein as one donor, and incorporation of one atom of oxygen"/>
    <property type="evidence" value="ECO:0007669"/>
    <property type="project" value="TreeGrafter"/>
</dbReference>
<dbReference type="InterPro" id="IPR002401">
    <property type="entry name" value="Cyt_P450_E_grp-I"/>
</dbReference>
<evidence type="ECO:0000256" key="7">
    <source>
        <dbReference type="ARBA" id="ARBA00022824"/>
    </source>
</evidence>
<dbReference type="GO" id="GO:0005789">
    <property type="term" value="C:endoplasmic reticulum membrane"/>
    <property type="evidence" value="ECO:0007669"/>
    <property type="project" value="UniProtKB-SubCell"/>
</dbReference>
<evidence type="ECO:0000256" key="13">
    <source>
        <dbReference type="PIRSR" id="PIRSR602401-1"/>
    </source>
</evidence>
<dbReference type="PROSITE" id="PS00086">
    <property type="entry name" value="CYTOCHROME_P450"/>
    <property type="match status" value="1"/>
</dbReference>
<keyword evidence="5 13" id="KW-0349">Heme</keyword>
<comment type="subcellular location">
    <subcellularLocation>
        <location evidence="3">Endoplasmic reticulum membrane</location>
    </subcellularLocation>
    <subcellularLocation>
        <location evidence="2">Microsome membrane</location>
    </subcellularLocation>
</comment>
<keyword evidence="11 14" id="KW-0503">Monooxygenase</keyword>
<evidence type="ECO:0000256" key="4">
    <source>
        <dbReference type="ARBA" id="ARBA00010617"/>
    </source>
</evidence>
<evidence type="ECO:0000256" key="3">
    <source>
        <dbReference type="ARBA" id="ARBA00004586"/>
    </source>
</evidence>
<dbReference type="GO" id="GO:0005506">
    <property type="term" value="F:iron ion binding"/>
    <property type="evidence" value="ECO:0007669"/>
    <property type="project" value="InterPro"/>
</dbReference>
<dbReference type="InterPro" id="IPR001128">
    <property type="entry name" value="Cyt_P450"/>
</dbReference>
<comment type="cofactor">
    <cofactor evidence="1 13">
        <name>heme</name>
        <dbReference type="ChEBI" id="CHEBI:30413"/>
    </cofactor>
</comment>
<dbReference type="InterPro" id="IPR050182">
    <property type="entry name" value="Cytochrome_P450_fam2"/>
</dbReference>
<keyword evidence="15" id="KW-0812">Transmembrane</keyword>
<dbReference type="PANTHER" id="PTHR24300:SF319">
    <property type="entry name" value="CYTOCHROME P450, FAMILY 2, SUBFAMILY AC, POLYPEPTIDE 1"/>
    <property type="match status" value="1"/>
</dbReference>
<evidence type="ECO:0000256" key="1">
    <source>
        <dbReference type="ARBA" id="ARBA00001971"/>
    </source>
</evidence>
<dbReference type="InterPro" id="IPR036396">
    <property type="entry name" value="Cyt_P450_sf"/>
</dbReference>
<dbReference type="Proteomes" id="UP000261520">
    <property type="component" value="Unplaced"/>
</dbReference>
<dbReference type="GO" id="GO:0020037">
    <property type="term" value="F:heme binding"/>
    <property type="evidence" value="ECO:0007669"/>
    <property type="project" value="InterPro"/>
</dbReference>
<evidence type="ECO:0000256" key="2">
    <source>
        <dbReference type="ARBA" id="ARBA00004524"/>
    </source>
</evidence>
<keyword evidence="9 14" id="KW-0560">Oxidoreductase</keyword>
<dbReference type="Gene3D" id="1.10.630.10">
    <property type="entry name" value="Cytochrome P450"/>
    <property type="match status" value="1"/>
</dbReference>
<sequence>MGLSEVLISSPGSVLGLVLVLLPVYLIYNNLDSGQGPPGPKPVPILGNLLQIDLKKPYETLTQLSKQYGPVFTVWMGPQKVVVLAGYKTIKEALVKHAEVFGNRHVLPIMKDNTRGSPHGVIWSNGEKWRELRRFALTNLRDFGMGRKVCEDKIIEEAQCLCQVFNDFRGKVFDMTEPVNCAVSNIISSLVYGSRFEYNDPEFTTLVKYTTTNIHLLGSPSIYNLFPWLGRLVPNRNTILKQREWFAEQNQRFSKKLRDTLNPQMPRGFVDAFMLRQKNVSGSEAPDSPYQEENLAAAVLQLFAAGTETMSATLRSALLLMVKYPHIQDQVREEIFRVIGTREVQTEDRKDLPFTDAVLHETQRITNIVPLSLPRQTSQDITFQKYFIKRGTTVWPLLTSVLYEESEWEKPHSFYPAHFLHKDGTFRKRDAFMPFSAGRRICLGEGLARMELFIFFVTLMQRFRFTAPPGVNVDELELMSHVGFTLNSVPHKLCAIPSRMC</sequence>
<keyword evidence="6 13" id="KW-0479">Metal-binding</keyword>
<evidence type="ECO:0000256" key="11">
    <source>
        <dbReference type="ARBA" id="ARBA00023033"/>
    </source>
</evidence>
<reference evidence="16" key="1">
    <citation type="submission" date="2025-08" db="UniProtKB">
        <authorList>
            <consortium name="Ensembl"/>
        </authorList>
    </citation>
    <scope>IDENTIFICATION</scope>
</reference>
<evidence type="ECO:0000256" key="5">
    <source>
        <dbReference type="ARBA" id="ARBA00022617"/>
    </source>
</evidence>
<keyword evidence="15" id="KW-1133">Transmembrane helix</keyword>
<dbReference type="InterPro" id="IPR017972">
    <property type="entry name" value="Cyt_P450_CS"/>
</dbReference>
<feature type="transmembrane region" description="Helical" evidence="15">
    <location>
        <begin position="6"/>
        <end position="28"/>
    </location>
</feature>
<name>A0A3B4B786_9GOBI</name>
<organism evidence="16 17">
    <name type="scientific">Periophthalmus magnuspinnatus</name>
    <dbReference type="NCBI Taxonomy" id="409849"/>
    <lineage>
        <taxon>Eukaryota</taxon>
        <taxon>Metazoa</taxon>
        <taxon>Chordata</taxon>
        <taxon>Craniata</taxon>
        <taxon>Vertebrata</taxon>
        <taxon>Euteleostomi</taxon>
        <taxon>Actinopterygii</taxon>
        <taxon>Neopterygii</taxon>
        <taxon>Teleostei</taxon>
        <taxon>Neoteleostei</taxon>
        <taxon>Acanthomorphata</taxon>
        <taxon>Gobiaria</taxon>
        <taxon>Gobiiformes</taxon>
        <taxon>Gobioidei</taxon>
        <taxon>Gobiidae</taxon>
        <taxon>Oxudercinae</taxon>
        <taxon>Periophthalmus</taxon>
    </lineage>
</organism>
<dbReference type="PANTHER" id="PTHR24300">
    <property type="entry name" value="CYTOCHROME P450 508A4-RELATED"/>
    <property type="match status" value="1"/>
</dbReference>
<dbReference type="PRINTS" id="PR00385">
    <property type="entry name" value="P450"/>
</dbReference>
<dbReference type="GO" id="GO:0006805">
    <property type="term" value="P:xenobiotic metabolic process"/>
    <property type="evidence" value="ECO:0007669"/>
    <property type="project" value="TreeGrafter"/>
</dbReference>
<keyword evidence="7" id="KW-0256">Endoplasmic reticulum</keyword>
<evidence type="ECO:0000256" key="12">
    <source>
        <dbReference type="ARBA" id="ARBA00023136"/>
    </source>
</evidence>
<dbReference type="AlphaFoldDB" id="A0A3B4B786"/>
<protein>
    <recommendedName>
        <fullName evidence="18">Cytochrome P450, family 2, subfamily X, polypeptide 9</fullName>
    </recommendedName>
</protein>
<evidence type="ECO:0000313" key="17">
    <source>
        <dbReference type="Proteomes" id="UP000261520"/>
    </source>
</evidence>
<dbReference type="Ensembl" id="ENSPMGT00000027220.1">
    <property type="protein sequence ID" value="ENSPMGP00000025562.1"/>
    <property type="gene ID" value="ENSPMGG00000020621.1"/>
</dbReference>
<comment type="similarity">
    <text evidence="4 14">Belongs to the cytochrome P450 family.</text>
</comment>
<dbReference type="PRINTS" id="PR00463">
    <property type="entry name" value="EP450I"/>
</dbReference>
<evidence type="ECO:0000256" key="6">
    <source>
        <dbReference type="ARBA" id="ARBA00022723"/>
    </source>
</evidence>
<dbReference type="GO" id="GO:0046222">
    <property type="term" value="P:aflatoxin metabolic process"/>
    <property type="evidence" value="ECO:0007669"/>
    <property type="project" value="UniProtKB-ARBA"/>
</dbReference>
<evidence type="ECO:0008006" key="18">
    <source>
        <dbReference type="Google" id="ProtNLM"/>
    </source>
</evidence>
<keyword evidence="12 15" id="KW-0472">Membrane</keyword>
<dbReference type="SUPFAM" id="SSF48264">
    <property type="entry name" value="Cytochrome P450"/>
    <property type="match status" value="1"/>
</dbReference>
<evidence type="ECO:0000313" key="16">
    <source>
        <dbReference type="Ensembl" id="ENSPMGP00000025562.1"/>
    </source>
</evidence>
<dbReference type="STRING" id="409849.ENSPMGP00000025562"/>
<keyword evidence="8" id="KW-0492">Microsome</keyword>
<evidence type="ECO:0000256" key="8">
    <source>
        <dbReference type="ARBA" id="ARBA00022848"/>
    </source>
</evidence>
<reference evidence="16" key="2">
    <citation type="submission" date="2025-09" db="UniProtKB">
        <authorList>
            <consortium name="Ensembl"/>
        </authorList>
    </citation>
    <scope>IDENTIFICATION</scope>
</reference>
<dbReference type="FunFam" id="1.10.630.10:FF:000010">
    <property type="entry name" value="cytochrome P450 2W1 isoform X2"/>
    <property type="match status" value="1"/>
</dbReference>
<evidence type="ECO:0000256" key="9">
    <source>
        <dbReference type="ARBA" id="ARBA00023002"/>
    </source>
</evidence>
<keyword evidence="17" id="KW-1185">Reference proteome</keyword>
<dbReference type="Pfam" id="PF00067">
    <property type="entry name" value="p450"/>
    <property type="match status" value="1"/>
</dbReference>
<dbReference type="GO" id="GO:0006082">
    <property type="term" value="P:organic acid metabolic process"/>
    <property type="evidence" value="ECO:0007669"/>
    <property type="project" value="TreeGrafter"/>
</dbReference>
<proteinExistence type="inferred from homology"/>
<evidence type="ECO:0000256" key="14">
    <source>
        <dbReference type="RuleBase" id="RU000461"/>
    </source>
</evidence>